<dbReference type="STRING" id="946362.F2TWI2"/>
<dbReference type="GeneID" id="16067888"/>
<dbReference type="Pfam" id="PF03129">
    <property type="entry name" value="HGTP_anticodon"/>
    <property type="match status" value="1"/>
</dbReference>
<dbReference type="InterPro" id="IPR006195">
    <property type="entry name" value="aa-tRNA-synth_II"/>
</dbReference>
<dbReference type="OMA" id="EICGHQE"/>
<keyword evidence="6 11" id="KW-0030">Aminoacyl-tRNA synthetase</keyword>
<evidence type="ECO:0000256" key="4">
    <source>
        <dbReference type="ARBA" id="ARBA00022840"/>
    </source>
</evidence>
<dbReference type="FunCoup" id="F2TWI2">
    <property type="interactions" value="705"/>
</dbReference>
<name>F2TWI2_SALR5</name>
<dbReference type="InterPro" id="IPR004500">
    <property type="entry name" value="Pro-tRNA-synth_IIa_bac-type"/>
</dbReference>
<accession>F2TWI2</accession>
<dbReference type="InterPro" id="IPR004154">
    <property type="entry name" value="Anticodon-bd"/>
</dbReference>
<dbReference type="PANTHER" id="PTHR42753">
    <property type="entry name" value="MITOCHONDRIAL RIBOSOME PROTEIN L39/PROLYL-TRNA LIGASE FAMILY MEMBER"/>
    <property type="match status" value="1"/>
</dbReference>
<evidence type="ECO:0000256" key="7">
    <source>
        <dbReference type="ARBA" id="ARBA00029731"/>
    </source>
</evidence>
<evidence type="ECO:0000313" key="12">
    <source>
        <dbReference type="Proteomes" id="UP000007799"/>
    </source>
</evidence>
<organism evidence="12">
    <name type="scientific">Salpingoeca rosetta (strain ATCC 50818 / BSB-021)</name>
    <dbReference type="NCBI Taxonomy" id="946362"/>
    <lineage>
        <taxon>Eukaryota</taxon>
        <taxon>Choanoflagellata</taxon>
        <taxon>Craspedida</taxon>
        <taxon>Salpingoecidae</taxon>
        <taxon>Salpingoeca</taxon>
    </lineage>
</organism>
<dbReference type="FunFam" id="3.30.930.10:FF:000042">
    <property type="entry name" value="probable proline--tRNA ligase, mitochondrial"/>
    <property type="match status" value="1"/>
</dbReference>
<dbReference type="OrthoDB" id="10267474at2759"/>
<dbReference type="InParanoid" id="F2TWI2"/>
<dbReference type="eggNOG" id="KOG2324">
    <property type="taxonomic scope" value="Eukaryota"/>
</dbReference>
<comment type="catalytic activity">
    <reaction evidence="8">
        <text>tRNA(Pro) + L-proline + ATP = L-prolyl-tRNA(Pro) + AMP + diphosphate</text>
        <dbReference type="Rhea" id="RHEA:14305"/>
        <dbReference type="Rhea" id="RHEA-COMP:9700"/>
        <dbReference type="Rhea" id="RHEA-COMP:9702"/>
        <dbReference type="ChEBI" id="CHEBI:30616"/>
        <dbReference type="ChEBI" id="CHEBI:33019"/>
        <dbReference type="ChEBI" id="CHEBI:60039"/>
        <dbReference type="ChEBI" id="CHEBI:78442"/>
        <dbReference type="ChEBI" id="CHEBI:78532"/>
        <dbReference type="ChEBI" id="CHEBI:456215"/>
        <dbReference type="EC" id="6.1.1.15"/>
    </reaction>
</comment>
<dbReference type="InterPro" id="IPR002314">
    <property type="entry name" value="aa-tRNA-synt_IIb"/>
</dbReference>
<dbReference type="InterPro" id="IPR045864">
    <property type="entry name" value="aa-tRNA-synth_II/BPL/LPL"/>
</dbReference>
<dbReference type="GO" id="GO:0004827">
    <property type="term" value="F:proline-tRNA ligase activity"/>
    <property type="evidence" value="ECO:0007669"/>
    <property type="project" value="UniProtKB-EC"/>
</dbReference>
<dbReference type="AlphaFoldDB" id="F2TWI2"/>
<evidence type="ECO:0000259" key="10">
    <source>
        <dbReference type="PROSITE" id="PS50862"/>
    </source>
</evidence>
<evidence type="ECO:0000256" key="9">
    <source>
        <dbReference type="ARBA" id="ARBA00071545"/>
    </source>
</evidence>
<dbReference type="Gene3D" id="3.40.50.800">
    <property type="entry name" value="Anticodon-binding domain"/>
    <property type="match status" value="1"/>
</dbReference>
<reference evidence="11" key="1">
    <citation type="submission" date="2009-08" db="EMBL/GenBank/DDBJ databases">
        <title>Annotation of Salpingoeca rosetta.</title>
        <authorList>
            <consortium name="The Broad Institute Genome Sequencing Platform"/>
            <person name="Russ C."/>
            <person name="Cuomo C."/>
            <person name="Burger G."/>
            <person name="Gray M.W."/>
            <person name="Holland P.W.H."/>
            <person name="King N."/>
            <person name="Lang F.B.F."/>
            <person name="Roger A.J."/>
            <person name="Ruiz-Trillo I."/>
            <person name="Young S.K."/>
            <person name="Zeng Q."/>
            <person name="Gargeya S."/>
            <person name="Alvarado L."/>
            <person name="Berlin A."/>
            <person name="Chapman S.B."/>
            <person name="Chen Z."/>
            <person name="Freedman E."/>
            <person name="Gellesch M."/>
            <person name="Goldberg J."/>
            <person name="Griggs A."/>
            <person name="Gujja S."/>
            <person name="Heilman E."/>
            <person name="Heiman D."/>
            <person name="Howarth C."/>
            <person name="Mehta T."/>
            <person name="Neiman D."/>
            <person name="Pearson M."/>
            <person name="Roberts A."/>
            <person name="Saif S."/>
            <person name="Shea T."/>
            <person name="Shenoy N."/>
            <person name="Sisk P."/>
            <person name="Stolte C."/>
            <person name="Sykes S."/>
            <person name="White J."/>
            <person name="Yandava C."/>
            <person name="Haas B."/>
            <person name="Nusbaum C."/>
            <person name="Birren B."/>
        </authorList>
    </citation>
    <scope>NUCLEOTIDE SEQUENCE [LARGE SCALE GENOMIC DNA]</scope>
    <source>
        <strain evidence="11">ATCC 50818</strain>
    </source>
</reference>
<evidence type="ECO:0000256" key="1">
    <source>
        <dbReference type="ARBA" id="ARBA00012831"/>
    </source>
</evidence>
<keyword evidence="5" id="KW-0648">Protein biosynthesis</keyword>
<dbReference type="GO" id="GO:0005524">
    <property type="term" value="F:ATP binding"/>
    <property type="evidence" value="ECO:0007669"/>
    <property type="project" value="UniProtKB-KW"/>
</dbReference>
<dbReference type="EC" id="6.1.1.15" evidence="1"/>
<dbReference type="PROSITE" id="PS50862">
    <property type="entry name" value="AA_TRNA_LIGASE_II"/>
    <property type="match status" value="1"/>
</dbReference>
<dbReference type="EMBL" id="GL832955">
    <property type="protein sequence ID" value="EGD72428.1"/>
    <property type="molecule type" value="Genomic_DNA"/>
</dbReference>
<dbReference type="Pfam" id="PF00587">
    <property type="entry name" value="tRNA-synt_2b"/>
    <property type="match status" value="1"/>
</dbReference>
<keyword evidence="12" id="KW-1185">Reference proteome</keyword>
<dbReference type="CDD" id="cd00779">
    <property type="entry name" value="ProRS_core_prok"/>
    <property type="match status" value="1"/>
</dbReference>
<evidence type="ECO:0000256" key="3">
    <source>
        <dbReference type="ARBA" id="ARBA00022741"/>
    </source>
</evidence>
<dbReference type="NCBIfam" id="TIGR00409">
    <property type="entry name" value="proS_fam_II"/>
    <property type="match status" value="1"/>
</dbReference>
<gene>
    <name evidence="11" type="ORF">PTSG_00447</name>
</gene>
<keyword evidence="3" id="KW-0547">Nucleotide-binding</keyword>
<proteinExistence type="predicted"/>
<evidence type="ECO:0000256" key="8">
    <source>
        <dbReference type="ARBA" id="ARBA00047671"/>
    </source>
</evidence>
<dbReference type="InterPro" id="IPR036621">
    <property type="entry name" value="Anticodon-bd_dom_sf"/>
</dbReference>
<evidence type="ECO:0000256" key="5">
    <source>
        <dbReference type="ARBA" id="ARBA00022917"/>
    </source>
</evidence>
<dbReference type="InterPro" id="IPR033730">
    <property type="entry name" value="ProRS_core_prok"/>
</dbReference>
<dbReference type="RefSeq" id="XP_004998997.1">
    <property type="nucleotide sequence ID" value="XM_004998940.1"/>
</dbReference>
<dbReference type="Proteomes" id="UP000007799">
    <property type="component" value="Unassembled WGS sequence"/>
</dbReference>
<feature type="domain" description="Aminoacyl-transfer RNA synthetases class-II family profile" evidence="10">
    <location>
        <begin position="54"/>
        <end position="334"/>
    </location>
</feature>
<protein>
    <recommendedName>
        <fullName evidence="9">Probable proline--tRNA ligase, mitochondrial</fullName>
        <ecNumber evidence="1">6.1.1.15</ecNumber>
    </recommendedName>
    <alternativeName>
        <fullName evidence="7">Prolyl-tRNA synthetase</fullName>
    </alternativeName>
</protein>
<dbReference type="SUPFAM" id="SSF55681">
    <property type="entry name" value="Class II aaRS and biotin synthetases"/>
    <property type="match status" value="1"/>
</dbReference>
<evidence type="ECO:0000313" key="11">
    <source>
        <dbReference type="EMBL" id="EGD72428.1"/>
    </source>
</evidence>
<dbReference type="InterPro" id="IPR050062">
    <property type="entry name" value="Pro-tRNA_synthetase"/>
</dbReference>
<keyword evidence="2" id="KW-0436">Ligase</keyword>
<evidence type="ECO:0000256" key="6">
    <source>
        <dbReference type="ARBA" id="ARBA00023146"/>
    </source>
</evidence>
<dbReference type="PANTHER" id="PTHR42753:SF10">
    <property type="entry name" value="PROLINE--TRNA LIGASE, MITOCHONDRIAL-RELATED"/>
    <property type="match status" value="1"/>
</dbReference>
<dbReference type="GO" id="GO:0006433">
    <property type="term" value="P:prolyl-tRNA aminoacylation"/>
    <property type="evidence" value="ECO:0007669"/>
    <property type="project" value="InterPro"/>
</dbReference>
<dbReference type="KEGG" id="sre:PTSG_00447"/>
<dbReference type="PRINTS" id="PR01046">
    <property type="entry name" value="TRNASYNTHPRO"/>
</dbReference>
<dbReference type="SUPFAM" id="SSF52954">
    <property type="entry name" value="Class II aaRS ABD-related"/>
    <property type="match status" value="1"/>
</dbReference>
<dbReference type="GO" id="GO:0005739">
    <property type="term" value="C:mitochondrion"/>
    <property type="evidence" value="ECO:0007669"/>
    <property type="project" value="TreeGrafter"/>
</dbReference>
<sequence>MTLTWFNSFDRLFVPLLKEVPKHAVAHSHQLLLRGGYIWQAGSGLYALLPMANRVVQRLQSLVRAELNAIGSQECVLPAITDKHLWQQSGRWQEAGDELFRLEDRKGAAYCLAATHEETVTALVSSLVSSHRSLPLYLYQMQPKYRDEMRPRYGLLRCREFMMKDMYTFDSSEQDARATYAKVVECYQRILQRLGVPFAKVQADTGLIGGSLSHEFQIKAEIGEDELIFCDTCNQAANIEKIDGLIDACPHASPSPSTSPRPPSASCSWTTSKGIEVGHAFLLGTKYSTVFDAAFLDADSQRQDIHMGCYGLGLTRMLSAVAEAQHDAEGLIWPIAMAPFVVSIASVGRMNTFKDEKCRALYEVLNSRPELSDLIVLDTRDMSPRHKLANSRMVGIPFTVLVGDWFDSEHLEVYARTSHDKQDMSVEEFVSLLSSPALHNTSQIGYA</sequence>
<evidence type="ECO:0000256" key="2">
    <source>
        <dbReference type="ARBA" id="ARBA00022598"/>
    </source>
</evidence>
<dbReference type="InterPro" id="IPR002316">
    <property type="entry name" value="Pro-tRNA-ligase_IIa"/>
</dbReference>
<keyword evidence="4" id="KW-0067">ATP-binding</keyword>
<dbReference type="Gene3D" id="3.30.930.10">
    <property type="entry name" value="Bira Bifunctional Protein, Domain 2"/>
    <property type="match status" value="1"/>
</dbReference>